<evidence type="ECO:0000313" key="2">
    <source>
        <dbReference type="EMBL" id="MBB3101938.1"/>
    </source>
</evidence>
<evidence type="ECO:0000256" key="1">
    <source>
        <dbReference type="SAM" id="Phobius"/>
    </source>
</evidence>
<reference evidence="2 3" key="1">
    <citation type="submission" date="2020-08" db="EMBL/GenBank/DDBJ databases">
        <title>Genomic Encyclopedia of Type Strains, Phase III (KMG-III): the genomes of soil and plant-associated and newly described type strains.</title>
        <authorList>
            <person name="Whitman W."/>
        </authorList>
    </citation>
    <scope>NUCLEOTIDE SEQUENCE [LARGE SCALE GENOMIC DNA]</scope>
    <source>
        <strain evidence="2 3">CECT 4462</strain>
    </source>
</reference>
<name>A0A839SYG7_AZOMA</name>
<feature type="transmembrane region" description="Helical" evidence="1">
    <location>
        <begin position="23"/>
        <end position="44"/>
    </location>
</feature>
<keyword evidence="1" id="KW-0812">Transmembrane</keyword>
<evidence type="ECO:0000313" key="3">
    <source>
        <dbReference type="Proteomes" id="UP000549250"/>
    </source>
</evidence>
<proteinExistence type="predicted"/>
<keyword evidence="1" id="KW-1133">Transmembrane helix</keyword>
<accession>A0A839SYG7</accession>
<sequence length="99" mass="11046">MNGNPSEDPATQPKAITTKAGCLWLMLAGLGFIVLMYGSFIFFLTRPSTAENEANELNAIERCWENAGSETRTLPGRQFANDSCKEMEKQFKIKFGHEP</sequence>
<keyword evidence="1" id="KW-0472">Membrane</keyword>
<organism evidence="2 3">
    <name type="scientific">Azomonas macrocytogenes</name>
    <name type="common">Azotobacter macrocytogenes</name>
    <dbReference type="NCBI Taxonomy" id="69962"/>
    <lineage>
        <taxon>Bacteria</taxon>
        <taxon>Pseudomonadati</taxon>
        <taxon>Pseudomonadota</taxon>
        <taxon>Gammaproteobacteria</taxon>
        <taxon>Pseudomonadales</taxon>
        <taxon>Pseudomonadaceae</taxon>
        <taxon>Azomonas</taxon>
    </lineage>
</organism>
<dbReference type="AlphaFoldDB" id="A0A839SYG7"/>
<dbReference type="Proteomes" id="UP000549250">
    <property type="component" value="Unassembled WGS sequence"/>
</dbReference>
<gene>
    <name evidence="2" type="ORF">FHR87_000298</name>
</gene>
<keyword evidence="3" id="KW-1185">Reference proteome</keyword>
<comment type="caution">
    <text evidence="2">The sequence shown here is derived from an EMBL/GenBank/DDBJ whole genome shotgun (WGS) entry which is preliminary data.</text>
</comment>
<protein>
    <submittedName>
        <fullName evidence="2">Uncharacterized protein</fullName>
    </submittedName>
</protein>
<dbReference type="RefSeq" id="WP_183164907.1">
    <property type="nucleotide sequence ID" value="NZ_JACHXI010000001.1"/>
</dbReference>
<dbReference type="EMBL" id="JACHXI010000001">
    <property type="protein sequence ID" value="MBB3101938.1"/>
    <property type="molecule type" value="Genomic_DNA"/>
</dbReference>